<evidence type="ECO:0000256" key="7">
    <source>
        <dbReference type="ARBA" id="ARBA00023002"/>
    </source>
</evidence>
<feature type="binding site" evidence="9 11">
    <location>
        <begin position="324"/>
        <end position="326"/>
    </location>
    <ligand>
        <name>NAD(+)</name>
        <dbReference type="ChEBI" id="CHEBI:57540"/>
    </ligand>
</feature>
<evidence type="ECO:0000313" key="17">
    <source>
        <dbReference type="EMBL" id="RKR90169.1"/>
    </source>
</evidence>
<comment type="subunit">
    <text evidence="2 9">Homotetramer.</text>
</comment>
<feature type="domain" description="CBS" evidence="16">
    <location>
        <begin position="181"/>
        <end position="238"/>
    </location>
</feature>
<dbReference type="InterPro" id="IPR005990">
    <property type="entry name" value="IMP_DH"/>
</dbReference>
<feature type="binding site" evidence="9">
    <location>
        <position position="448"/>
    </location>
    <ligand>
        <name>IMP</name>
        <dbReference type="ChEBI" id="CHEBI:58053"/>
    </ligand>
</feature>
<dbReference type="GO" id="GO:0006177">
    <property type="term" value="P:GMP biosynthetic process"/>
    <property type="evidence" value="ECO:0007669"/>
    <property type="project" value="UniProtKB-UniRule"/>
</dbReference>
<comment type="similarity">
    <text evidence="1 9 14">Belongs to the IMPDH/GMPR family.</text>
</comment>
<feature type="binding site" evidence="9">
    <location>
        <position position="502"/>
    </location>
    <ligand>
        <name>K(+)</name>
        <dbReference type="ChEBI" id="CHEBI:29103"/>
        <note>ligand shared between two tetrameric partners</note>
    </ligand>
</feature>
<comment type="activity regulation">
    <text evidence="9">Mycophenolic acid (MPA) is a non-competitive inhibitor that prevents formation of the closed enzyme conformation by binding to the same site as the amobile flap. In contrast, mizoribine monophosphate (MZP) is a competitive inhibitor that induces the closed conformation. MPA is a potent inhibitor of mammalian IMPDHs but a poor inhibitor of the bacterial enzymes. MZP is a more potent inhibitor of bacterial IMPDH.</text>
</comment>
<evidence type="ECO:0000256" key="3">
    <source>
        <dbReference type="ARBA" id="ARBA00022723"/>
    </source>
</evidence>
<feature type="binding site" description="in other chain" evidence="9 12">
    <location>
        <position position="326"/>
    </location>
    <ligand>
        <name>K(+)</name>
        <dbReference type="ChEBI" id="CHEBI:29103"/>
        <note>ligand shared between two tetrameric partners</note>
    </ligand>
</feature>
<comment type="cofactor">
    <cofactor evidence="9">
        <name>K(+)</name>
        <dbReference type="ChEBI" id="CHEBI:29103"/>
    </cofactor>
</comment>
<evidence type="ECO:0000256" key="15">
    <source>
        <dbReference type="SAM" id="MobiDB-lite"/>
    </source>
</evidence>
<reference evidence="17 18" key="1">
    <citation type="submission" date="2018-10" db="EMBL/GenBank/DDBJ databases">
        <title>Sequencing the genomes of 1000 actinobacteria strains.</title>
        <authorList>
            <person name="Klenk H.-P."/>
        </authorList>
    </citation>
    <scope>NUCLEOTIDE SEQUENCE [LARGE SCALE GENOMIC DNA]</scope>
    <source>
        <strain evidence="17 18">DSM 45175</strain>
    </source>
</reference>
<feature type="binding site" evidence="9">
    <location>
        <position position="503"/>
    </location>
    <ligand>
        <name>K(+)</name>
        <dbReference type="ChEBI" id="CHEBI:29103"/>
        <note>ligand shared between two tetrameric partners</note>
    </ligand>
</feature>
<dbReference type="InterPro" id="IPR013785">
    <property type="entry name" value="Aldolase_TIM"/>
</dbReference>
<feature type="active site" description="Thioimidate intermediate" evidence="9 10">
    <location>
        <position position="331"/>
    </location>
</feature>
<feature type="binding site" evidence="9">
    <location>
        <position position="504"/>
    </location>
    <ligand>
        <name>K(+)</name>
        <dbReference type="ChEBI" id="CHEBI:29103"/>
        <note>ligand shared between two tetrameric partners</note>
    </ligand>
</feature>
<dbReference type="SMART" id="SM00116">
    <property type="entry name" value="CBS"/>
    <property type="match status" value="2"/>
</dbReference>
<dbReference type="AlphaFoldDB" id="A0A495JQ43"/>
<evidence type="ECO:0000256" key="12">
    <source>
        <dbReference type="PIRSR" id="PIRSR000130-4"/>
    </source>
</evidence>
<keyword evidence="7 9" id="KW-0560">Oxidoreductase</keyword>
<dbReference type="CDD" id="cd00381">
    <property type="entry name" value="IMPDH"/>
    <property type="match status" value="1"/>
</dbReference>
<dbReference type="EC" id="1.1.1.205" evidence="9"/>
<evidence type="ECO:0000256" key="8">
    <source>
        <dbReference type="ARBA" id="ARBA00023122"/>
    </source>
</evidence>
<keyword evidence="4" id="KW-0677">Repeat</keyword>
<accession>A0A495JQ43</accession>
<dbReference type="Pfam" id="PF00478">
    <property type="entry name" value="IMPDH"/>
    <property type="match status" value="1"/>
</dbReference>
<comment type="catalytic activity">
    <reaction evidence="9">
        <text>IMP + NAD(+) + H2O = XMP + NADH + H(+)</text>
        <dbReference type="Rhea" id="RHEA:11708"/>
        <dbReference type="ChEBI" id="CHEBI:15377"/>
        <dbReference type="ChEBI" id="CHEBI:15378"/>
        <dbReference type="ChEBI" id="CHEBI:57464"/>
        <dbReference type="ChEBI" id="CHEBI:57540"/>
        <dbReference type="ChEBI" id="CHEBI:57945"/>
        <dbReference type="ChEBI" id="CHEBI:58053"/>
        <dbReference type="EC" id="1.1.1.205"/>
    </reaction>
</comment>
<dbReference type="FunFam" id="3.20.20.70:FF:000003">
    <property type="entry name" value="GMP reductase"/>
    <property type="match status" value="1"/>
</dbReference>
<comment type="caution">
    <text evidence="9">Lacks conserved residue(s) required for the propagation of feature annotation.</text>
</comment>
<dbReference type="InterPro" id="IPR000644">
    <property type="entry name" value="CBS_dom"/>
</dbReference>
<evidence type="ECO:0000259" key="16">
    <source>
        <dbReference type="PROSITE" id="PS51371"/>
    </source>
</evidence>
<dbReference type="PANTHER" id="PTHR11911">
    <property type="entry name" value="INOSINE-5-MONOPHOSPHATE DEHYDROGENASE RELATED"/>
    <property type="match status" value="1"/>
</dbReference>
<evidence type="ECO:0000256" key="14">
    <source>
        <dbReference type="RuleBase" id="RU003927"/>
    </source>
</evidence>
<keyword evidence="3 9" id="KW-0479">Metal-binding</keyword>
<dbReference type="PIRSF" id="PIRSF000130">
    <property type="entry name" value="IMPDH"/>
    <property type="match status" value="1"/>
</dbReference>
<dbReference type="GO" id="GO:0046872">
    <property type="term" value="F:metal ion binding"/>
    <property type="evidence" value="ECO:0007669"/>
    <property type="project" value="UniProtKB-UniRule"/>
</dbReference>
<sequence>MDHSPTHLPTGSGDADQFGGLVPELPSGSARAVPLGLTFDDVLLQPAESDIVPSKVNTVTRMTRNVSISIPLLSSPMDTVTEGRMAIAMARQGGIGVLHRNLSIEDQALQVDLVKRSEAGMVTNPITCSPDDTLRDVDALCGRYRISGVPVTDADGALVGIVTNRDMRFVTDGDTPVREIMTRMPLVTATVGVTKDEALELLRQHKVEKLPIVDTLGRLRGLITVKDFAKSEQFPNATKDDAGRLRVAAAVGVGDDSYKRARTLVEAGVDVLIVDTAHGHQRAVLEMVTRLKKDTTVDVIGGNVATFSGAKALVEAGADAVKVGVGPGAICTTRVVAGVGVPQITAIMEAVRAARPAGVPVIADGGIQYSGDIAKAMVAGADTVMLGSLLAGCEESPGDLLIINGKQYKAYRGMGSLGAMQSRGQARSYSKDRYFQQDVTSEEKLVPEGVEGQVPYRGALAQVAHQLIGGLRLAMGYVGAESIPELHRRGQLIRITAAGLKESHPHDIQMTVEAPNYHTR</sequence>
<evidence type="ECO:0000256" key="2">
    <source>
        <dbReference type="ARBA" id="ARBA00011881"/>
    </source>
</evidence>
<dbReference type="Gene3D" id="3.20.20.70">
    <property type="entry name" value="Aldolase class I"/>
    <property type="match status" value="1"/>
</dbReference>
<feature type="binding site" evidence="9">
    <location>
        <begin position="364"/>
        <end position="366"/>
    </location>
    <ligand>
        <name>IMP</name>
        <dbReference type="ChEBI" id="CHEBI:58053"/>
    </ligand>
</feature>
<feature type="binding site" evidence="9">
    <location>
        <position position="275"/>
    </location>
    <ligand>
        <name>NAD(+)</name>
        <dbReference type="ChEBI" id="CHEBI:57540"/>
    </ligand>
</feature>
<evidence type="ECO:0000256" key="10">
    <source>
        <dbReference type="PIRSR" id="PIRSR000130-1"/>
    </source>
</evidence>
<dbReference type="PROSITE" id="PS51371">
    <property type="entry name" value="CBS"/>
    <property type="match status" value="2"/>
</dbReference>
<organism evidence="17 18">
    <name type="scientific">Micromonospora pisi</name>
    <dbReference type="NCBI Taxonomy" id="589240"/>
    <lineage>
        <taxon>Bacteria</taxon>
        <taxon>Bacillati</taxon>
        <taxon>Actinomycetota</taxon>
        <taxon>Actinomycetes</taxon>
        <taxon>Micromonosporales</taxon>
        <taxon>Micromonosporaceae</taxon>
        <taxon>Micromonospora</taxon>
    </lineage>
</organism>
<dbReference type="SMART" id="SM01240">
    <property type="entry name" value="IMPDH"/>
    <property type="match status" value="1"/>
</dbReference>
<dbReference type="GO" id="GO:0003938">
    <property type="term" value="F:IMP dehydrogenase activity"/>
    <property type="evidence" value="ECO:0007669"/>
    <property type="project" value="UniProtKB-UniRule"/>
</dbReference>
<keyword evidence="9" id="KW-0658">Purine biosynthesis</keyword>
<feature type="active site" description="Proton acceptor" evidence="9 10">
    <location>
        <position position="433"/>
    </location>
</feature>
<feature type="binding site" evidence="9">
    <location>
        <begin position="387"/>
        <end position="388"/>
    </location>
    <ligand>
        <name>IMP</name>
        <dbReference type="ChEBI" id="CHEBI:58053"/>
    </ligand>
</feature>
<gene>
    <name evidence="9" type="primary">guaB</name>
    <name evidence="17" type="ORF">BDK92_4537</name>
</gene>
<dbReference type="UniPathway" id="UPA00601">
    <property type="reaction ID" value="UER00295"/>
</dbReference>
<dbReference type="CDD" id="cd04601">
    <property type="entry name" value="CBS_pair_IMPDH"/>
    <property type="match status" value="1"/>
</dbReference>
<comment type="function">
    <text evidence="9">Catalyzes the conversion of inosine 5'-phosphate (IMP) to xanthosine 5'-phosphate (XMP), the first committed and rate-limiting step in the de novo synthesis of guanine nucleotides, and therefore plays an important role in the regulation of cell growth.</text>
</comment>
<feature type="binding site" description="in other chain" evidence="9 12">
    <location>
        <position position="328"/>
    </location>
    <ligand>
        <name>K(+)</name>
        <dbReference type="ChEBI" id="CHEBI:29103"/>
        <note>ligand shared between two tetrameric partners</note>
    </ligand>
</feature>
<proteinExistence type="inferred from homology"/>
<dbReference type="Pfam" id="PF00571">
    <property type="entry name" value="CBS"/>
    <property type="match status" value="2"/>
</dbReference>
<keyword evidence="6 9" id="KW-0630">Potassium</keyword>
<dbReference type="InterPro" id="IPR001093">
    <property type="entry name" value="IMP_DH_GMPRt"/>
</dbReference>
<feature type="binding site" evidence="9">
    <location>
        <begin position="411"/>
        <end position="415"/>
    </location>
    <ligand>
        <name>IMP</name>
        <dbReference type="ChEBI" id="CHEBI:58053"/>
    </ligand>
</feature>
<feature type="binding site" evidence="11">
    <location>
        <begin position="275"/>
        <end position="277"/>
    </location>
    <ligand>
        <name>NAD(+)</name>
        <dbReference type="ChEBI" id="CHEBI:57540"/>
    </ligand>
</feature>
<evidence type="ECO:0000256" key="5">
    <source>
        <dbReference type="ARBA" id="ARBA00022749"/>
    </source>
</evidence>
<dbReference type="GO" id="GO:0006183">
    <property type="term" value="P:GTP biosynthetic process"/>
    <property type="evidence" value="ECO:0007669"/>
    <property type="project" value="TreeGrafter"/>
</dbReference>
<evidence type="ECO:0000256" key="11">
    <source>
        <dbReference type="PIRSR" id="PIRSR000130-3"/>
    </source>
</evidence>
<evidence type="ECO:0000313" key="18">
    <source>
        <dbReference type="Proteomes" id="UP000277671"/>
    </source>
</evidence>
<name>A0A495JQ43_9ACTN</name>
<dbReference type="Proteomes" id="UP000277671">
    <property type="component" value="Unassembled WGS sequence"/>
</dbReference>
<dbReference type="SUPFAM" id="SSF51412">
    <property type="entry name" value="Inosine monophosphate dehydrogenase (IMPDH)"/>
    <property type="match status" value="1"/>
</dbReference>
<dbReference type="SUPFAM" id="SSF54631">
    <property type="entry name" value="CBS-domain pair"/>
    <property type="match status" value="1"/>
</dbReference>
<dbReference type="RefSeq" id="WP_121158492.1">
    <property type="nucleotide sequence ID" value="NZ_RBKT01000001.1"/>
</dbReference>
<dbReference type="HAMAP" id="MF_01964">
    <property type="entry name" value="IMPDH"/>
    <property type="match status" value="1"/>
</dbReference>
<dbReference type="GO" id="GO:0000166">
    <property type="term" value="F:nucleotide binding"/>
    <property type="evidence" value="ECO:0007669"/>
    <property type="project" value="UniProtKB-UniRule"/>
</dbReference>
<feature type="domain" description="CBS" evidence="16">
    <location>
        <begin position="121"/>
        <end position="177"/>
    </location>
</feature>
<keyword evidence="18" id="KW-1185">Reference proteome</keyword>
<feature type="region of interest" description="Disordered" evidence="15">
    <location>
        <begin position="1"/>
        <end position="23"/>
    </location>
</feature>
<keyword evidence="5 9" id="KW-0332">GMP biosynthesis</keyword>
<evidence type="ECO:0000256" key="9">
    <source>
        <dbReference type="HAMAP-Rule" id="MF_01964"/>
    </source>
</evidence>
<dbReference type="NCBIfam" id="TIGR01302">
    <property type="entry name" value="IMP_dehydrog"/>
    <property type="match status" value="1"/>
</dbReference>
<dbReference type="OrthoDB" id="9805398at2"/>
<comment type="caution">
    <text evidence="17">The sequence shown here is derived from an EMBL/GenBank/DDBJ whole genome shotgun (WGS) entry which is preliminary data.</text>
</comment>
<comment type="pathway">
    <text evidence="9">Purine metabolism; XMP biosynthesis via de novo pathway; XMP from IMP: step 1/1.</text>
</comment>
<dbReference type="PANTHER" id="PTHR11911:SF111">
    <property type="entry name" value="INOSINE-5'-MONOPHOSPHATE DEHYDROGENASE"/>
    <property type="match status" value="1"/>
</dbReference>
<evidence type="ECO:0000256" key="4">
    <source>
        <dbReference type="ARBA" id="ARBA00022737"/>
    </source>
</evidence>
<protein>
    <recommendedName>
        <fullName evidence="9">Inosine-5'-monophosphate dehydrogenase</fullName>
        <shortName evidence="9">IMP dehydrogenase</shortName>
        <shortName evidence="9">IMPD</shortName>
        <shortName evidence="9">IMPDH</shortName>
        <ecNumber evidence="9">1.1.1.205</ecNumber>
    </recommendedName>
</protein>
<keyword evidence="9 11" id="KW-0520">NAD</keyword>
<feature type="binding site" description="in other chain" evidence="9 12">
    <location>
        <position position="331"/>
    </location>
    <ligand>
        <name>K(+)</name>
        <dbReference type="ChEBI" id="CHEBI:29103"/>
        <note>ligand shared between two tetrameric partners</note>
    </ligand>
</feature>
<dbReference type="EMBL" id="RBKT01000001">
    <property type="protein sequence ID" value="RKR90169.1"/>
    <property type="molecule type" value="Genomic_DNA"/>
</dbReference>
<keyword evidence="8 13" id="KW-0129">CBS domain</keyword>
<evidence type="ECO:0000256" key="1">
    <source>
        <dbReference type="ARBA" id="ARBA00005502"/>
    </source>
</evidence>
<dbReference type="InterPro" id="IPR046342">
    <property type="entry name" value="CBS_dom_sf"/>
</dbReference>
<evidence type="ECO:0000256" key="6">
    <source>
        <dbReference type="ARBA" id="ARBA00022958"/>
    </source>
</evidence>
<evidence type="ECO:0000256" key="13">
    <source>
        <dbReference type="PROSITE-ProRule" id="PRU00703"/>
    </source>
</evidence>